<evidence type="ECO:0000256" key="2">
    <source>
        <dbReference type="SAM" id="MobiDB-lite"/>
    </source>
</evidence>
<keyword evidence="4" id="KW-1185">Reference proteome</keyword>
<accession>A0ABM0Y4S3</accession>
<dbReference type="Gene3D" id="2.40.70.10">
    <property type="entry name" value="Acid Proteases"/>
    <property type="match status" value="1"/>
</dbReference>
<dbReference type="PANTHER" id="PTHR15503">
    <property type="entry name" value="LDOC1 RELATED"/>
    <property type="match status" value="1"/>
</dbReference>
<evidence type="ECO:0000313" key="5">
    <source>
        <dbReference type="RefSeq" id="XP_010495484.1"/>
    </source>
</evidence>
<feature type="region of interest" description="Disordered" evidence="2">
    <location>
        <begin position="293"/>
        <end position="312"/>
    </location>
</feature>
<protein>
    <submittedName>
        <fullName evidence="5">Uncharacterized protein LOC104772583</fullName>
    </submittedName>
</protein>
<gene>
    <name evidence="5" type="primary">LOC104772583</name>
</gene>
<dbReference type="PANTHER" id="PTHR15503:SF22">
    <property type="entry name" value="TRANSPOSON TY3-I GAG POLYPROTEIN"/>
    <property type="match status" value="1"/>
</dbReference>
<dbReference type="InterPro" id="IPR021109">
    <property type="entry name" value="Peptidase_aspartic_dom_sf"/>
</dbReference>
<keyword evidence="1" id="KW-0175">Coiled coil</keyword>
<organism evidence="4 5">
    <name type="scientific">Camelina sativa</name>
    <name type="common">False flax</name>
    <name type="synonym">Myagrum sativum</name>
    <dbReference type="NCBI Taxonomy" id="90675"/>
    <lineage>
        <taxon>Eukaryota</taxon>
        <taxon>Viridiplantae</taxon>
        <taxon>Streptophyta</taxon>
        <taxon>Embryophyta</taxon>
        <taxon>Tracheophyta</taxon>
        <taxon>Spermatophyta</taxon>
        <taxon>Magnoliopsida</taxon>
        <taxon>eudicotyledons</taxon>
        <taxon>Gunneridae</taxon>
        <taxon>Pentapetalae</taxon>
        <taxon>rosids</taxon>
        <taxon>malvids</taxon>
        <taxon>Brassicales</taxon>
        <taxon>Brassicaceae</taxon>
        <taxon>Camelineae</taxon>
        <taxon>Camelina</taxon>
    </lineage>
</organism>
<reference evidence="5" key="2">
    <citation type="submission" date="2025-08" db="UniProtKB">
        <authorList>
            <consortium name="RefSeq"/>
        </authorList>
    </citation>
    <scope>IDENTIFICATION</scope>
    <source>
        <tissue evidence="5">Leaf</tissue>
    </source>
</reference>
<feature type="domain" description="Retrotransposon gag" evidence="3">
    <location>
        <begin position="147"/>
        <end position="235"/>
    </location>
</feature>
<dbReference type="Pfam" id="PF03732">
    <property type="entry name" value="Retrotrans_gag"/>
    <property type="match status" value="1"/>
</dbReference>
<dbReference type="GeneID" id="104772583"/>
<feature type="compositionally biased region" description="Polar residues" evidence="2">
    <location>
        <begin position="293"/>
        <end position="309"/>
    </location>
</feature>
<evidence type="ECO:0000259" key="3">
    <source>
        <dbReference type="Pfam" id="PF03732"/>
    </source>
</evidence>
<evidence type="ECO:0000313" key="4">
    <source>
        <dbReference type="Proteomes" id="UP000694864"/>
    </source>
</evidence>
<dbReference type="CDD" id="cd00303">
    <property type="entry name" value="retropepsin_like"/>
    <property type="match status" value="1"/>
</dbReference>
<reference evidence="4" key="1">
    <citation type="journal article" date="2014" name="Nat. Commun.">
        <title>The emerging biofuel crop Camelina sativa retains a highly undifferentiated hexaploid genome structure.</title>
        <authorList>
            <person name="Kagale S."/>
            <person name="Koh C."/>
            <person name="Nixon J."/>
            <person name="Bollina V."/>
            <person name="Clarke W.E."/>
            <person name="Tuteja R."/>
            <person name="Spillane C."/>
            <person name="Robinson S.J."/>
            <person name="Links M.G."/>
            <person name="Clarke C."/>
            <person name="Higgins E.E."/>
            <person name="Huebert T."/>
            <person name="Sharpe A.G."/>
            <person name="Parkin I.A."/>
        </authorList>
    </citation>
    <scope>NUCLEOTIDE SEQUENCE [LARGE SCALE GENOMIC DNA]</scope>
    <source>
        <strain evidence="4">cv. DH55</strain>
    </source>
</reference>
<feature type="coiled-coil region" evidence="1">
    <location>
        <begin position="1"/>
        <end position="41"/>
    </location>
</feature>
<name>A0ABM0Y4S3_CAMSA</name>
<dbReference type="InterPro" id="IPR005162">
    <property type="entry name" value="Retrotrans_gag_dom"/>
</dbReference>
<sequence length="573" mass="65405">MEELEKAVESMQKEVQKITELEEDVKEMKKQLEKLDVMEKQMGKLDILELLQKRLMGEERRSWVTEAQNLETTANPTDVIQRLFTPGAAPTTVQMQTQNETTESKEPLMRKIEIPLFDGENAEAWVQRVEQYFEMEDFTEEEKLKAVQMCFDGEAISLYRLKRDRNPFTSWEQVKERVLENFSVAHDVCAGDRLLLLRQDESTGKYCKDFIALASNAPEVTERMLELAFMIGLRPKIQAGVKMFEPRGLQQMMSLSRKVEEWSEESSPKTSWGCGGRTTWLGGERMVILGGQQTQGSQTNIRGGSQTKPNESRRLPYRRLTDAEANERRVKGLCFRCDERFHAGHQCRLKELQVMVVSEEIGDGKCFYDVDEEATYVVTGEVAECHVLSLGSAAGISSPRTMKLRGTIRNLRVTILIDSRASHNFLSHAMVHQLGITPRGTQEYGARMGTGITIHGTRIYQKVALELPDYTLWLETLGEMRVNWKEQVMKFLVNEELVMVLGDHSLTNTAVSLKALWRILRQEGEVLLVECSKLQGREEEKVVTCPAEFSRLMEEYVGVFVEPKGLPSSRGKK</sequence>
<dbReference type="Proteomes" id="UP000694864">
    <property type="component" value="Chromosome 20"/>
</dbReference>
<dbReference type="InterPro" id="IPR032567">
    <property type="entry name" value="RTL1-rel"/>
</dbReference>
<evidence type="ECO:0000256" key="1">
    <source>
        <dbReference type="SAM" id="Coils"/>
    </source>
</evidence>
<dbReference type="RefSeq" id="XP_010495484.1">
    <property type="nucleotide sequence ID" value="XM_010497182.1"/>
</dbReference>
<proteinExistence type="predicted"/>